<protein>
    <recommendedName>
        <fullName evidence="10">FAD-binding PCMH-type domain-containing protein</fullName>
    </recommendedName>
</protein>
<dbReference type="InterPro" id="IPR036318">
    <property type="entry name" value="FAD-bd_PCMH-like_sf"/>
</dbReference>
<feature type="chain" id="PRO_5044810688" description="FAD-binding PCMH-type domain-containing protein" evidence="9">
    <location>
        <begin position="28"/>
        <end position="546"/>
    </location>
</feature>
<dbReference type="PANTHER" id="PTHR32448">
    <property type="entry name" value="OS08G0158400 PROTEIN"/>
    <property type="match status" value="1"/>
</dbReference>
<evidence type="ECO:0000256" key="4">
    <source>
        <dbReference type="ARBA" id="ARBA00022589"/>
    </source>
</evidence>
<dbReference type="Gene3D" id="3.30.465.10">
    <property type="match status" value="1"/>
</dbReference>
<evidence type="ECO:0000256" key="6">
    <source>
        <dbReference type="ARBA" id="ARBA00022729"/>
    </source>
</evidence>
<keyword evidence="4" id="KW-0017">Alkaloid metabolism</keyword>
<name>A0ABD2YKF1_9GENT</name>
<dbReference type="InterPro" id="IPR006094">
    <property type="entry name" value="Oxid_FAD_bind_N"/>
</dbReference>
<evidence type="ECO:0000313" key="12">
    <source>
        <dbReference type="Proteomes" id="UP001630127"/>
    </source>
</evidence>
<evidence type="ECO:0000256" key="2">
    <source>
        <dbReference type="ARBA" id="ARBA00004913"/>
    </source>
</evidence>
<keyword evidence="12" id="KW-1185">Reference proteome</keyword>
<evidence type="ECO:0000256" key="1">
    <source>
        <dbReference type="ARBA" id="ARBA00001974"/>
    </source>
</evidence>
<evidence type="ECO:0000256" key="5">
    <source>
        <dbReference type="ARBA" id="ARBA00022630"/>
    </source>
</evidence>
<dbReference type="InterPro" id="IPR016167">
    <property type="entry name" value="FAD-bd_PCMH_sub1"/>
</dbReference>
<keyword evidence="5" id="KW-0285">Flavoprotein</keyword>
<dbReference type="Pfam" id="PF01565">
    <property type="entry name" value="FAD_binding_4"/>
    <property type="match status" value="1"/>
</dbReference>
<evidence type="ECO:0000256" key="9">
    <source>
        <dbReference type="SAM" id="SignalP"/>
    </source>
</evidence>
<dbReference type="PROSITE" id="PS51387">
    <property type="entry name" value="FAD_PCMH"/>
    <property type="match status" value="1"/>
</dbReference>
<feature type="domain" description="FAD-binding PCMH-type" evidence="10">
    <location>
        <begin position="119"/>
        <end position="222"/>
    </location>
</feature>
<dbReference type="AlphaFoldDB" id="A0ABD2YKF1"/>
<keyword evidence="7" id="KW-0274">FAD</keyword>
<gene>
    <name evidence="11" type="ORF">ACH5RR_033242</name>
</gene>
<evidence type="ECO:0000256" key="3">
    <source>
        <dbReference type="ARBA" id="ARBA00005466"/>
    </source>
</evidence>
<accession>A0ABD2YKF1</accession>
<feature type="signal peptide" evidence="9">
    <location>
        <begin position="1"/>
        <end position="27"/>
    </location>
</feature>
<evidence type="ECO:0000259" key="10">
    <source>
        <dbReference type="PROSITE" id="PS51387"/>
    </source>
</evidence>
<dbReference type="EMBL" id="JBJUIK010000013">
    <property type="protein sequence ID" value="KAL3507860.1"/>
    <property type="molecule type" value="Genomic_DNA"/>
</dbReference>
<evidence type="ECO:0000313" key="11">
    <source>
        <dbReference type="EMBL" id="KAL3507860.1"/>
    </source>
</evidence>
<dbReference type="Proteomes" id="UP001630127">
    <property type="component" value="Unassembled WGS sequence"/>
</dbReference>
<keyword evidence="8" id="KW-0325">Glycoprotein</keyword>
<sequence length="546" mass="61365">MGTLNRSFISLLSILVLQLVIIQSDSALMQEDYVRCFHRQSSISISNIIYTPKNPSYLSILQSSEQNLRPASISPLKPILILTPRHESQIQAAIYCVLRSMAFKLESGVAAMTMRVFPWVQAGASLGELYHKIAEKSRTLAFVAGTCPTVGVGGHISGGGYGMMSCKFGMAVDHVIDAKIIDVNGQILDRESMGEDLFWAIRGGGGASFGIIIEWKINLLCVPENVTVFNLTKTLDQNATQLLHKWQYIADKIDRNLLIRPTVTAINSSENGKRTIQVTFNSLFLGEVDKLLPLMQRSFPELGLEKENCIEMSWIESILYFSDYHIGGSVDVLLSRTPLGRAYFKGKSDFVKQPISENGLKGIWEILLEEMGVVEVQLSPYGGRLSEISESATPFPHGAGNIYMIHYVVAWGGEDANAESRRHINWIRRLSRYLASYVSESPRAAYINYRDLDLGVNNEGNTSYKQASNWGTKYFKNNFERLVHVKTKVWMRGRGKEYGLYWEGAGEMMLWEEESRRWSELRKGMEGAGREMGCGQFYAFQKSCKS</sequence>
<dbReference type="InterPro" id="IPR012951">
    <property type="entry name" value="BBE"/>
</dbReference>
<dbReference type="InterPro" id="IPR016166">
    <property type="entry name" value="FAD-bd_PCMH"/>
</dbReference>
<comment type="caution">
    <text evidence="11">The sequence shown here is derived from an EMBL/GenBank/DDBJ whole genome shotgun (WGS) entry which is preliminary data.</text>
</comment>
<dbReference type="Pfam" id="PF08031">
    <property type="entry name" value="BBE"/>
    <property type="match status" value="1"/>
</dbReference>
<dbReference type="Gene3D" id="3.30.43.10">
    <property type="entry name" value="Uridine Diphospho-n-acetylenolpyruvylglucosamine Reductase, domain 2"/>
    <property type="match status" value="1"/>
</dbReference>
<organism evidence="11 12">
    <name type="scientific">Cinchona calisaya</name>
    <dbReference type="NCBI Taxonomy" id="153742"/>
    <lineage>
        <taxon>Eukaryota</taxon>
        <taxon>Viridiplantae</taxon>
        <taxon>Streptophyta</taxon>
        <taxon>Embryophyta</taxon>
        <taxon>Tracheophyta</taxon>
        <taxon>Spermatophyta</taxon>
        <taxon>Magnoliopsida</taxon>
        <taxon>eudicotyledons</taxon>
        <taxon>Gunneridae</taxon>
        <taxon>Pentapetalae</taxon>
        <taxon>asterids</taxon>
        <taxon>lamiids</taxon>
        <taxon>Gentianales</taxon>
        <taxon>Rubiaceae</taxon>
        <taxon>Cinchonoideae</taxon>
        <taxon>Cinchoneae</taxon>
        <taxon>Cinchona</taxon>
    </lineage>
</organism>
<proteinExistence type="inferred from homology"/>
<comment type="cofactor">
    <cofactor evidence="1">
        <name>FAD</name>
        <dbReference type="ChEBI" id="CHEBI:57692"/>
    </cofactor>
</comment>
<comment type="pathway">
    <text evidence="2">Alkaloid biosynthesis.</text>
</comment>
<comment type="similarity">
    <text evidence="3">Belongs to the oxygen-dependent FAD-linked oxidoreductase family.</text>
</comment>
<dbReference type="Gene3D" id="3.40.462.20">
    <property type="match status" value="1"/>
</dbReference>
<reference evidence="11 12" key="1">
    <citation type="submission" date="2024-11" db="EMBL/GenBank/DDBJ databases">
        <title>A near-complete genome assembly of Cinchona calisaya.</title>
        <authorList>
            <person name="Lian D.C."/>
            <person name="Zhao X.W."/>
            <person name="Wei L."/>
        </authorList>
    </citation>
    <scope>NUCLEOTIDE SEQUENCE [LARGE SCALE GENOMIC DNA]</scope>
    <source>
        <tissue evidence="11">Nenye</tissue>
    </source>
</reference>
<dbReference type="SUPFAM" id="SSF56176">
    <property type="entry name" value="FAD-binding/transporter-associated domain-like"/>
    <property type="match status" value="1"/>
</dbReference>
<evidence type="ECO:0000256" key="8">
    <source>
        <dbReference type="ARBA" id="ARBA00023180"/>
    </source>
</evidence>
<evidence type="ECO:0000256" key="7">
    <source>
        <dbReference type="ARBA" id="ARBA00022827"/>
    </source>
</evidence>
<dbReference type="InterPro" id="IPR016169">
    <property type="entry name" value="FAD-bd_PCMH_sub2"/>
</dbReference>
<keyword evidence="6 9" id="KW-0732">Signal</keyword>